<feature type="domain" description="Peptidase C39" evidence="1">
    <location>
        <begin position="20"/>
        <end position="146"/>
    </location>
</feature>
<dbReference type="EMBL" id="JACHGW010000003">
    <property type="protein sequence ID" value="MBB6051335.1"/>
    <property type="molecule type" value="Genomic_DNA"/>
</dbReference>
<evidence type="ECO:0000259" key="1">
    <source>
        <dbReference type="PROSITE" id="PS50990"/>
    </source>
</evidence>
<dbReference type="GO" id="GO:0008233">
    <property type="term" value="F:peptidase activity"/>
    <property type="evidence" value="ECO:0007669"/>
    <property type="project" value="InterPro"/>
</dbReference>
<dbReference type="AlphaFoldDB" id="A0A7W9SR80"/>
<dbReference type="Gene3D" id="3.90.70.10">
    <property type="entry name" value="Cysteine proteinases"/>
    <property type="match status" value="1"/>
</dbReference>
<dbReference type="GO" id="GO:0016020">
    <property type="term" value="C:membrane"/>
    <property type="evidence" value="ECO:0007669"/>
    <property type="project" value="InterPro"/>
</dbReference>
<dbReference type="CDD" id="cd02259">
    <property type="entry name" value="Peptidase_C39_like"/>
    <property type="match status" value="1"/>
</dbReference>
<proteinExistence type="predicted"/>
<dbReference type="Pfam" id="PF03412">
    <property type="entry name" value="Peptidase_C39"/>
    <property type="match status" value="1"/>
</dbReference>
<dbReference type="GO" id="GO:0006508">
    <property type="term" value="P:proteolysis"/>
    <property type="evidence" value="ECO:0007669"/>
    <property type="project" value="InterPro"/>
</dbReference>
<keyword evidence="3" id="KW-1185">Reference proteome</keyword>
<accession>A0A7W9SR80</accession>
<dbReference type="PROSITE" id="PS50990">
    <property type="entry name" value="PEPTIDASE_C39"/>
    <property type="match status" value="1"/>
</dbReference>
<dbReference type="RefSeq" id="WP_184198088.1">
    <property type="nucleotide sequence ID" value="NZ_JACHGW010000003.1"/>
</dbReference>
<reference evidence="2 3" key="1">
    <citation type="submission" date="2020-08" db="EMBL/GenBank/DDBJ databases">
        <title>Genomic Encyclopedia of Type Strains, Phase IV (KMG-IV): sequencing the most valuable type-strain genomes for metagenomic binning, comparative biology and taxonomic classification.</title>
        <authorList>
            <person name="Goeker M."/>
        </authorList>
    </citation>
    <scope>NUCLEOTIDE SEQUENCE [LARGE SCALE GENOMIC DNA]</scope>
    <source>
        <strain evidence="2 3">DSM 23562</strain>
    </source>
</reference>
<sequence>MRRPLDVSGVGAERELALSSPRSGACGPRALQLAARALGKNGSLVQLSRAAHATAAGTSLAGLRTAAESLGLRARGVQLDREALAQLRTPAVAWWQGNHFVAVLTVQESAWDAAQTATIHDPNEKEARTVPLDTLLAQSGGILLVLMR</sequence>
<dbReference type="InterPro" id="IPR005074">
    <property type="entry name" value="Peptidase_C39"/>
</dbReference>
<gene>
    <name evidence="2" type="ORF">HNQ39_003145</name>
</gene>
<dbReference type="GO" id="GO:0005524">
    <property type="term" value="F:ATP binding"/>
    <property type="evidence" value="ECO:0007669"/>
    <property type="project" value="InterPro"/>
</dbReference>
<protein>
    <submittedName>
        <fullName evidence="2">ABC-type bacteriocin/lantibiotic exporter with double-glycine peptidase domain</fullName>
    </submittedName>
</protein>
<evidence type="ECO:0000313" key="3">
    <source>
        <dbReference type="Proteomes" id="UP000520814"/>
    </source>
</evidence>
<dbReference type="Proteomes" id="UP000520814">
    <property type="component" value="Unassembled WGS sequence"/>
</dbReference>
<name>A0A7W9SR80_ARMRO</name>
<organism evidence="2 3">
    <name type="scientific">Armatimonas rosea</name>
    <dbReference type="NCBI Taxonomy" id="685828"/>
    <lineage>
        <taxon>Bacteria</taxon>
        <taxon>Bacillati</taxon>
        <taxon>Armatimonadota</taxon>
        <taxon>Armatimonadia</taxon>
        <taxon>Armatimonadales</taxon>
        <taxon>Armatimonadaceae</taxon>
        <taxon>Armatimonas</taxon>
    </lineage>
</organism>
<comment type="caution">
    <text evidence="2">The sequence shown here is derived from an EMBL/GenBank/DDBJ whole genome shotgun (WGS) entry which is preliminary data.</text>
</comment>
<evidence type="ECO:0000313" key="2">
    <source>
        <dbReference type="EMBL" id="MBB6051335.1"/>
    </source>
</evidence>